<accession>A0ABR1PAV0</accession>
<comment type="caution">
    <text evidence="2">The sequence shown here is derived from an EMBL/GenBank/DDBJ whole genome shotgun (WGS) entry which is preliminary data.</text>
</comment>
<dbReference type="Proteomes" id="UP001430848">
    <property type="component" value="Unassembled WGS sequence"/>
</dbReference>
<keyword evidence="3" id="KW-1185">Reference proteome</keyword>
<feature type="compositionally biased region" description="Acidic residues" evidence="1">
    <location>
        <begin position="23"/>
        <end position="41"/>
    </location>
</feature>
<organism evidence="2 3">
    <name type="scientific">Diaporthe eres</name>
    <name type="common">Phomopsis oblonga</name>
    <dbReference type="NCBI Taxonomy" id="83184"/>
    <lineage>
        <taxon>Eukaryota</taxon>
        <taxon>Fungi</taxon>
        <taxon>Dikarya</taxon>
        <taxon>Ascomycota</taxon>
        <taxon>Pezizomycotina</taxon>
        <taxon>Sordariomycetes</taxon>
        <taxon>Sordariomycetidae</taxon>
        <taxon>Diaporthales</taxon>
        <taxon>Diaporthaceae</taxon>
        <taxon>Diaporthe</taxon>
        <taxon>Diaporthe eres species complex</taxon>
    </lineage>
</organism>
<proteinExistence type="predicted"/>
<feature type="compositionally biased region" description="Basic residues" evidence="1">
    <location>
        <begin position="124"/>
        <end position="141"/>
    </location>
</feature>
<feature type="compositionally biased region" description="Basic and acidic residues" evidence="1">
    <location>
        <begin position="8"/>
        <end position="20"/>
    </location>
</feature>
<feature type="region of interest" description="Disordered" evidence="1">
    <location>
        <begin position="1"/>
        <end position="57"/>
    </location>
</feature>
<name>A0ABR1PAV0_DIAER</name>
<gene>
    <name evidence="2" type="ORF">SLS63_005470</name>
</gene>
<evidence type="ECO:0000313" key="3">
    <source>
        <dbReference type="Proteomes" id="UP001430848"/>
    </source>
</evidence>
<feature type="region of interest" description="Disordered" evidence="1">
    <location>
        <begin position="123"/>
        <end position="143"/>
    </location>
</feature>
<reference evidence="2 3" key="1">
    <citation type="submission" date="2024-02" db="EMBL/GenBank/DDBJ databases">
        <title>De novo assembly and annotation of 12 fungi associated with fruit tree decline syndrome in Ontario, Canada.</title>
        <authorList>
            <person name="Sulman M."/>
            <person name="Ellouze W."/>
            <person name="Ilyukhin E."/>
        </authorList>
    </citation>
    <scope>NUCLEOTIDE SEQUENCE [LARGE SCALE GENOMIC DNA]</scope>
    <source>
        <strain evidence="2 3">M169</strain>
    </source>
</reference>
<sequence length="305" mass="34416">MAEDNDSIELHPDDDPHQNEVSDLSDIEGPSDESVAEDEEFMGNRDASMHLSQSRPLTEKTIPYEEVYQMARDPQAKYKHWIVEQPSLAIKELGALVESCDLQKAEASNTEYDKALKQGYKPRNTMRKKKRARPNRPKSVTKKADVKCDQELGGSFEGVIDPVVGEVYHAWWENEPRSWYLVVILPYLGDGDWKEVGITGNLFTSGLKKEIPNCFKVVKVTTDSGKEALRLTWAEGYQDGGPKMAIALLLGAQEHKGVPLIHIDHKHHTQSEPKQRGVWSIEGRVLDISNREHTSAANDDETTER</sequence>
<dbReference type="EMBL" id="JAKNSF020000023">
    <property type="protein sequence ID" value="KAK7731195.1"/>
    <property type="molecule type" value="Genomic_DNA"/>
</dbReference>
<evidence type="ECO:0000313" key="2">
    <source>
        <dbReference type="EMBL" id="KAK7731195.1"/>
    </source>
</evidence>
<protein>
    <submittedName>
        <fullName evidence="2">Uncharacterized protein</fullName>
    </submittedName>
</protein>
<evidence type="ECO:0000256" key="1">
    <source>
        <dbReference type="SAM" id="MobiDB-lite"/>
    </source>
</evidence>